<keyword evidence="3" id="KW-1185">Reference proteome</keyword>
<evidence type="ECO:0000313" key="3">
    <source>
        <dbReference type="Proteomes" id="UP000036196"/>
    </source>
</evidence>
<feature type="chain" id="PRO_5005262514" evidence="1">
    <location>
        <begin position="25"/>
        <end position="426"/>
    </location>
</feature>
<gene>
    <name evidence="2" type="ORF">ABW06_01935</name>
</gene>
<organism evidence="2 3">
    <name type="scientific">Pluralibacter gergoviae</name>
    <name type="common">Enterobacter gergoviae</name>
    <dbReference type="NCBI Taxonomy" id="61647"/>
    <lineage>
        <taxon>Bacteria</taxon>
        <taxon>Pseudomonadati</taxon>
        <taxon>Pseudomonadota</taxon>
        <taxon>Gammaproteobacteria</taxon>
        <taxon>Enterobacterales</taxon>
        <taxon>Enterobacteriaceae</taxon>
        <taxon>Pluralibacter</taxon>
    </lineage>
</organism>
<comment type="caution">
    <text evidence="2">The sequence shown here is derived from an EMBL/GenBank/DDBJ whole genome shotgun (WGS) entry which is preliminary data.</text>
</comment>
<proteinExistence type="predicted"/>
<sequence>MKRKICGYTCASALLFFAVPGVEADTQSNIDASCSYGADGVSTLSDFLTCGTVSGTLRSLYYSTHNAYFNKHLNQDTISYGGSINYTTAVLSGFQVGLSGVFLRGINHGDNSRTIRDIGQNQNNLGEAWLSWQYRDLKITAGDQRLTLPFMGDYDWRITPILYRALDVNYGDKENFLRATKVWRYKPWGDDNFLKTTAFSEIDTPINGMWGVGAGRGVQLENKRLTGQIWYQEYDDYVRLVYGESHLNWQQAALAPDIGVQFIRGTDAGKALAGEVNSTSYGTQLALTLTPSLSWKLGYNHIAASGSSWKNGALVLPYAHNTASGPYFAQPYFTSTQDLGSGNAWATGVHFIASENLTMGARYAFMDLKPSTASASINQSEYLLYASWAFDGALKGISISNFAGVQTSPLYDHSFWQNRLTLQYRF</sequence>
<protein>
    <submittedName>
        <fullName evidence="2">Outer membrane receptor protein</fullName>
    </submittedName>
</protein>
<dbReference type="PATRIC" id="fig|61647.15.peg.1781"/>
<keyword evidence="2" id="KW-0675">Receptor</keyword>
<keyword evidence="1" id="KW-0732">Signal</keyword>
<reference evidence="2 3" key="1">
    <citation type="submission" date="2015-05" db="EMBL/GenBank/DDBJ databases">
        <title>Genome sequences of Pluralibacter gergoviae.</title>
        <authorList>
            <person name="Greninger A.L."/>
            <person name="Miller S."/>
        </authorList>
    </citation>
    <scope>NUCLEOTIDE SEQUENCE [LARGE SCALE GENOMIC DNA]</scope>
    <source>
        <strain evidence="2 3">JS81F13</strain>
    </source>
</reference>
<dbReference type="Gene3D" id="2.40.160.10">
    <property type="entry name" value="Porin"/>
    <property type="match status" value="1"/>
</dbReference>
<dbReference type="AlphaFoldDB" id="A0A0J5LGA0"/>
<dbReference type="Proteomes" id="UP000036196">
    <property type="component" value="Unassembled WGS sequence"/>
</dbReference>
<evidence type="ECO:0000313" key="2">
    <source>
        <dbReference type="EMBL" id="KMK16014.1"/>
    </source>
</evidence>
<dbReference type="eggNOG" id="COG3203">
    <property type="taxonomic scope" value="Bacteria"/>
</dbReference>
<accession>A0A0J5LGA0</accession>
<name>A0A0J5LGA0_PLUGE</name>
<dbReference type="InterPro" id="IPR023614">
    <property type="entry name" value="Porin_dom_sf"/>
</dbReference>
<feature type="signal peptide" evidence="1">
    <location>
        <begin position="1"/>
        <end position="24"/>
    </location>
</feature>
<dbReference type="STRING" id="61647.LG71_13850"/>
<dbReference type="RefSeq" id="WP_048278014.1">
    <property type="nucleotide sequence ID" value="NZ_LDZF01000002.1"/>
</dbReference>
<dbReference type="EMBL" id="LDZF01000002">
    <property type="protein sequence ID" value="KMK16014.1"/>
    <property type="molecule type" value="Genomic_DNA"/>
</dbReference>
<evidence type="ECO:0000256" key="1">
    <source>
        <dbReference type="SAM" id="SignalP"/>
    </source>
</evidence>